<feature type="region of interest" description="Disordered" evidence="1">
    <location>
        <begin position="1"/>
        <end position="22"/>
    </location>
</feature>
<gene>
    <name evidence="2" type="ORF">J2S37_000770</name>
</gene>
<comment type="caution">
    <text evidence="2">The sequence shown here is derived from an EMBL/GenBank/DDBJ whole genome shotgun (WGS) entry which is preliminary data.</text>
</comment>
<protein>
    <submittedName>
        <fullName evidence="2">Uncharacterized protein</fullName>
    </submittedName>
</protein>
<sequence length="36" mass="3948">MTSDPTSHLKLPPEPPVDKVEKTVQELNPDFSWGGA</sequence>
<evidence type="ECO:0000313" key="3">
    <source>
        <dbReference type="Proteomes" id="UP001183619"/>
    </source>
</evidence>
<name>A0ABU2B6J0_9CORY</name>
<organism evidence="2 3">
    <name type="scientific">Corynebacterium felinum</name>
    <dbReference type="NCBI Taxonomy" id="131318"/>
    <lineage>
        <taxon>Bacteria</taxon>
        <taxon>Bacillati</taxon>
        <taxon>Actinomycetota</taxon>
        <taxon>Actinomycetes</taxon>
        <taxon>Mycobacteriales</taxon>
        <taxon>Corynebacteriaceae</taxon>
        <taxon>Corynebacterium</taxon>
    </lineage>
</organism>
<proteinExistence type="predicted"/>
<dbReference type="EMBL" id="JAVDYF010000001">
    <property type="protein sequence ID" value="MDR7354232.1"/>
    <property type="molecule type" value="Genomic_DNA"/>
</dbReference>
<accession>A0ABU2B6J0</accession>
<keyword evidence="3" id="KW-1185">Reference proteome</keyword>
<dbReference type="Proteomes" id="UP001183619">
    <property type="component" value="Unassembled WGS sequence"/>
</dbReference>
<reference evidence="2 3" key="1">
    <citation type="submission" date="2023-07" db="EMBL/GenBank/DDBJ databases">
        <title>Sequencing the genomes of 1000 actinobacteria strains.</title>
        <authorList>
            <person name="Klenk H.-P."/>
        </authorList>
    </citation>
    <scope>NUCLEOTIDE SEQUENCE [LARGE SCALE GENOMIC DNA]</scope>
    <source>
        <strain evidence="2 3">DSM 44508</strain>
    </source>
</reference>
<evidence type="ECO:0000313" key="2">
    <source>
        <dbReference type="EMBL" id="MDR7354232.1"/>
    </source>
</evidence>
<evidence type="ECO:0000256" key="1">
    <source>
        <dbReference type="SAM" id="MobiDB-lite"/>
    </source>
</evidence>